<dbReference type="SUPFAM" id="SSF161111">
    <property type="entry name" value="Cation efflux protein transmembrane domain-like"/>
    <property type="match status" value="1"/>
</dbReference>
<dbReference type="InterPro" id="IPR050681">
    <property type="entry name" value="CDF/SLC30A"/>
</dbReference>
<keyword evidence="12" id="KW-1185">Reference proteome</keyword>
<evidence type="ECO:0000256" key="8">
    <source>
        <dbReference type="SAM" id="Phobius"/>
    </source>
</evidence>
<evidence type="ECO:0000313" key="11">
    <source>
        <dbReference type="EMBL" id="SDM42786.1"/>
    </source>
</evidence>
<feature type="transmembrane region" description="Helical" evidence="8">
    <location>
        <begin position="162"/>
        <end position="182"/>
    </location>
</feature>
<dbReference type="InterPro" id="IPR002524">
    <property type="entry name" value="Cation_efflux"/>
</dbReference>
<evidence type="ECO:0000313" key="12">
    <source>
        <dbReference type="Proteomes" id="UP000214880"/>
    </source>
</evidence>
<dbReference type="EMBL" id="FNHB01000004">
    <property type="protein sequence ID" value="SDM42786.1"/>
    <property type="molecule type" value="Genomic_DNA"/>
</dbReference>
<evidence type="ECO:0000256" key="7">
    <source>
        <dbReference type="ARBA" id="ARBA00023136"/>
    </source>
</evidence>
<accession>A0A1G9T597</accession>
<evidence type="ECO:0000259" key="9">
    <source>
        <dbReference type="Pfam" id="PF01545"/>
    </source>
</evidence>
<keyword evidence="3" id="KW-0813">Transport</keyword>
<dbReference type="InterPro" id="IPR036837">
    <property type="entry name" value="Cation_efflux_CTD_sf"/>
</dbReference>
<evidence type="ECO:0000256" key="6">
    <source>
        <dbReference type="ARBA" id="ARBA00023065"/>
    </source>
</evidence>
<dbReference type="PANTHER" id="PTHR11562:SF17">
    <property type="entry name" value="RE54080P-RELATED"/>
    <property type="match status" value="1"/>
</dbReference>
<dbReference type="RefSeq" id="WP_092072484.1">
    <property type="nucleotide sequence ID" value="NZ_FNHB01000004.1"/>
</dbReference>
<feature type="transmembrane region" description="Helical" evidence="8">
    <location>
        <begin position="84"/>
        <end position="110"/>
    </location>
</feature>
<evidence type="ECO:0000259" key="10">
    <source>
        <dbReference type="Pfam" id="PF16916"/>
    </source>
</evidence>
<dbReference type="Pfam" id="PF16916">
    <property type="entry name" value="ZT_dimer"/>
    <property type="match status" value="1"/>
</dbReference>
<feature type="domain" description="Cation efflux protein cytoplasmic" evidence="10">
    <location>
        <begin position="218"/>
        <end position="292"/>
    </location>
</feature>
<keyword evidence="5 8" id="KW-1133">Transmembrane helix</keyword>
<keyword evidence="6" id="KW-0406">Ion transport</keyword>
<dbReference type="InterPro" id="IPR058533">
    <property type="entry name" value="Cation_efflux_TM"/>
</dbReference>
<proteinExistence type="inferred from homology"/>
<dbReference type="OrthoDB" id="9809646at2"/>
<feature type="transmembrane region" description="Helical" evidence="8">
    <location>
        <begin position="122"/>
        <end position="142"/>
    </location>
</feature>
<feature type="domain" description="Cation efflux protein transmembrane" evidence="9">
    <location>
        <begin position="21"/>
        <end position="214"/>
    </location>
</feature>
<evidence type="ECO:0000256" key="1">
    <source>
        <dbReference type="ARBA" id="ARBA00004141"/>
    </source>
</evidence>
<dbReference type="Pfam" id="PF01545">
    <property type="entry name" value="Cation_efflux"/>
    <property type="match status" value="1"/>
</dbReference>
<dbReference type="Proteomes" id="UP000214880">
    <property type="component" value="Unassembled WGS sequence"/>
</dbReference>
<keyword evidence="4 8" id="KW-0812">Transmembrane</keyword>
<keyword evidence="7 8" id="KW-0472">Membrane</keyword>
<sequence length="302" mass="32701">MVHHSHAHGGSAPGRNNRVALTVSLIITAGIMILEFVGGLFTNSLALLSDAGHMLSDATSLALSLFATVLALRPPSPKKTYGFYRFEILAAFLNGVTLFIIAGVIVWEAYERVFAPPAINSLYMIAIAGVGLLANLASAIVLKKKGNMEESINLRSAYLHILGDALGSVGAITAGLLMYFFSWYTADPVISVVVALLILRSAWSVINESVNILLEGTPPTVNFDEVTEALRTIDGVKDIHDLHIWTITSGRDSVTCHLLIEADRNPEVILQEAIAIIKDKFQISHTTIQIETVNFNHETCLP</sequence>
<reference evidence="11 12" key="1">
    <citation type="submission" date="2016-10" db="EMBL/GenBank/DDBJ databases">
        <authorList>
            <person name="de Groot N.N."/>
        </authorList>
    </citation>
    <scope>NUCLEOTIDE SEQUENCE [LARGE SCALE GENOMIC DNA]</scope>
    <source>
        <strain evidence="11 12">DSM 1736</strain>
    </source>
</reference>
<protein>
    <submittedName>
        <fullName evidence="11">Cobalt-zinc-cadmium efflux system protein</fullName>
    </submittedName>
</protein>
<dbReference type="Gene3D" id="1.20.1510.10">
    <property type="entry name" value="Cation efflux protein transmembrane domain"/>
    <property type="match status" value="1"/>
</dbReference>
<feature type="transmembrane region" description="Helical" evidence="8">
    <location>
        <begin position="20"/>
        <end position="41"/>
    </location>
</feature>
<dbReference type="GO" id="GO:0005886">
    <property type="term" value="C:plasma membrane"/>
    <property type="evidence" value="ECO:0007669"/>
    <property type="project" value="TreeGrafter"/>
</dbReference>
<dbReference type="NCBIfam" id="TIGR01297">
    <property type="entry name" value="CDF"/>
    <property type="match status" value="1"/>
</dbReference>
<dbReference type="STRING" id="146817.SAMN04488502_104216"/>
<dbReference type="GO" id="GO:0005385">
    <property type="term" value="F:zinc ion transmembrane transporter activity"/>
    <property type="evidence" value="ECO:0007669"/>
    <property type="project" value="TreeGrafter"/>
</dbReference>
<dbReference type="InterPro" id="IPR027470">
    <property type="entry name" value="Cation_efflux_CTD"/>
</dbReference>
<name>A0A1G9T597_9FIRM</name>
<evidence type="ECO:0000256" key="3">
    <source>
        <dbReference type="ARBA" id="ARBA00022448"/>
    </source>
</evidence>
<comment type="subcellular location">
    <subcellularLocation>
        <location evidence="1">Membrane</location>
        <topology evidence="1">Multi-pass membrane protein</topology>
    </subcellularLocation>
</comment>
<organism evidence="11 12">
    <name type="scientific">Dendrosporobacter quercicolus</name>
    <dbReference type="NCBI Taxonomy" id="146817"/>
    <lineage>
        <taxon>Bacteria</taxon>
        <taxon>Bacillati</taxon>
        <taxon>Bacillota</taxon>
        <taxon>Negativicutes</taxon>
        <taxon>Selenomonadales</taxon>
        <taxon>Sporomusaceae</taxon>
        <taxon>Dendrosporobacter</taxon>
    </lineage>
</organism>
<evidence type="ECO:0000256" key="5">
    <source>
        <dbReference type="ARBA" id="ARBA00022989"/>
    </source>
</evidence>
<gene>
    <name evidence="11" type="ORF">SAMN04488502_104216</name>
</gene>
<dbReference type="PANTHER" id="PTHR11562">
    <property type="entry name" value="CATION EFFLUX PROTEIN/ ZINC TRANSPORTER"/>
    <property type="match status" value="1"/>
</dbReference>
<dbReference type="AlphaFoldDB" id="A0A1G9T597"/>
<dbReference type="SUPFAM" id="SSF160240">
    <property type="entry name" value="Cation efflux protein cytoplasmic domain-like"/>
    <property type="match status" value="1"/>
</dbReference>
<dbReference type="InterPro" id="IPR027469">
    <property type="entry name" value="Cation_efflux_TMD_sf"/>
</dbReference>
<evidence type="ECO:0000256" key="2">
    <source>
        <dbReference type="ARBA" id="ARBA00008873"/>
    </source>
</evidence>
<evidence type="ECO:0000256" key="4">
    <source>
        <dbReference type="ARBA" id="ARBA00022692"/>
    </source>
</evidence>
<comment type="similarity">
    <text evidence="2">Belongs to the cation diffusion facilitator (CDF) transporter (TC 2.A.4) family. SLC30A subfamily.</text>
</comment>